<evidence type="ECO:0000313" key="3">
    <source>
        <dbReference type="Proteomes" id="UP000033710"/>
    </source>
</evidence>
<comment type="caution">
    <text evidence="2">The sequence shown here is derived from an EMBL/GenBank/DDBJ whole genome shotgun (WGS) entry which is preliminary data.</text>
</comment>
<evidence type="ECO:0000256" key="1">
    <source>
        <dbReference type="SAM" id="MobiDB-lite"/>
    </source>
</evidence>
<protein>
    <submittedName>
        <fullName evidence="2">Uncharacterized protein</fullName>
    </submittedName>
</protein>
<reference evidence="2 3" key="1">
    <citation type="journal article" date="2014" name="BMC Genomics">
        <title>Comparative genomics of the major fungal agents of human and animal Sporotrichosis: Sporothrix schenckii and Sporothrix brasiliensis.</title>
        <authorList>
            <person name="Teixeira M.M."/>
            <person name="de Almeida L.G."/>
            <person name="Kubitschek-Barreira P."/>
            <person name="Alves F.L."/>
            <person name="Kioshima E.S."/>
            <person name="Abadio A.K."/>
            <person name="Fernandes L."/>
            <person name="Derengowski L.S."/>
            <person name="Ferreira K.S."/>
            <person name="Souza R.C."/>
            <person name="Ruiz J.C."/>
            <person name="de Andrade N.C."/>
            <person name="Paes H.C."/>
            <person name="Nicola A.M."/>
            <person name="Albuquerque P."/>
            <person name="Gerber A.L."/>
            <person name="Martins V.P."/>
            <person name="Peconick L.D."/>
            <person name="Neto A.V."/>
            <person name="Chaucanez C.B."/>
            <person name="Silva P.A."/>
            <person name="Cunha O.L."/>
            <person name="de Oliveira F.F."/>
            <person name="dos Santos T.C."/>
            <person name="Barros A.L."/>
            <person name="Soares M.A."/>
            <person name="de Oliveira L.M."/>
            <person name="Marini M.M."/>
            <person name="Villalobos-Duno H."/>
            <person name="Cunha M.M."/>
            <person name="de Hoog S."/>
            <person name="da Silveira J.F."/>
            <person name="Henrissat B."/>
            <person name="Nino-Vega G.A."/>
            <person name="Cisalpino P.S."/>
            <person name="Mora-Montes H.M."/>
            <person name="Almeida S.R."/>
            <person name="Stajich J.E."/>
            <person name="Lopes-Bezerra L.M."/>
            <person name="Vasconcelos A.T."/>
            <person name="Felipe M.S."/>
        </authorList>
    </citation>
    <scope>NUCLEOTIDE SEQUENCE [LARGE SCALE GENOMIC DNA]</scope>
    <source>
        <strain evidence="2 3">1099-18</strain>
    </source>
</reference>
<organism evidence="2 3">
    <name type="scientific">Sporothrix schenckii 1099-18</name>
    <dbReference type="NCBI Taxonomy" id="1397361"/>
    <lineage>
        <taxon>Eukaryota</taxon>
        <taxon>Fungi</taxon>
        <taxon>Dikarya</taxon>
        <taxon>Ascomycota</taxon>
        <taxon>Pezizomycotina</taxon>
        <taxon>Sordariomycetes</taxon>
        <taxon>Sordariomycetidae</taxon>
        <taxon>Ophiostomatales</taxon>
        <taxon>Ophiostomataceae</taxon>
        <taxon>Sporothrix</taxon>
    </lineage>
</organism>
<feature type="region of interest" description="Disordered" evidence="1">
    <location>
        <begin position="155"/>
        <end position="175"/>
    </location>
</feature>
<dbReference type="KEGG" id="ssck:SPSK_08431"/>
<proteinExistence type="predicted"/>
<evidence type="ECO:0000313" key="2">
    <source>
        <dbReference type="EMBL" id="KJR85004.1"/>
    </source>
</evidence>
<feature type="compositionally biased region" description="Basic and acidic residues" evidence="1">
    <location>
        <begin position="960"/>
        <end position="976"/>
    </location>
</feature>
<gene>
    <name evidence="2" type="ORF">SPSK_08431</name>
</gene>
<dbReference type="GeneID" id="27670306"/>
<reference evidence="2 3" key="2">
    <citation type="journal article" date="2015" name="Eukaryot. Cell">
        <title>Asexual propagation of a virulent clone complex in a human and feline outbreak of sporotrichosis.</title>
        <authorList>
            <person name="Teixeira Mde M."/>
            <person name="Rodrigues A.M."/>
            <person name="Tsui C.K."/>
            <person name="de Almeida L.G."/>
            <person name="Van Diepeningen A.D."/>
            <person name="van den Ende B.G."/>
            <person name="Fernandes G.F."/>
            <person name="Kano R."/>
            <person name="Hamelin R.C."/>
            <person name="Lopes-Bezerra L.M."/>
            <person name="Vasconcelos A.T."/>
            <person name="de Hoog S."/>
            <person name="de Camargo Z.P."/>
            <person name="Felipe M.S."/>
        </authorList>
    </citation>
    <scope>NUCLEOTIDE SEQUENCE [LARGE SCALE GENOMIC DNA]</scope>
    <source>
        <strain evidence="2 3">1099-18</strain>
    </source>
</reference>
<feature type="region of interest" description="Disordered" evidence="1">
    <location>
        <begin position="26"/>
        <end position="46"/>
    </location>
</feature>
<dbReference type="AlphaFoldDB" id="A0A0F2M7G1"/>
<accession>A0A0F2M7G1</accession>
<feature type="compositionally biased region" description="Acidic residues" evidence="1">
    <location>
        <begin position="942"/>
        <end position="951"/>
    </location>
</feature>
<feature type="region of interest" description="Disordered" evidence="1">
    <location>
        <begin position="830"/>
        <end position="976"/>
    </location>
</feature>
<dbReference type="OrthoDB" id="4850289at2759"/>
<dbReference type="VEuPathDB" id="FungiDB:SPSK_08431"/>
<feature type="compositionally biased region" description="Acidic residues" evidence="1">
    <location>
        <begin position="898"/>
        <end position="915"/>
    </location>
</feature>
<dbReference type="Proteomes" id="UP000033710">
    <property type="component" value="Unassembled WGS sequence"/>
</dbReference>
<feature type="region of interest" description="Disordered" evidence="1">
    <location>
        <begin position="1013"/>
        <end position="1047"/>
    </location>
</feature>
<dbReference type="EMBL" id="AXCR01000007">
    <property type="protein sequence ID" value="KJR85004.1"/>
    <property type="molecule type" value="Genomic_DNA"/>
</dbReference>
<sequence>MFWWPSFSTPQSKTSEMGVEFCGGISGLPPPLPTSSPHRRRSSIRSDDPDFVGLVAALRARLEDQDNPVTLQELAMQAGLSQNECDLLFTVSRDQNAVLYRLQQEHRQLYTKRRLQISPSDGGFCLPAATPLNRTHVEAMTLAMSYFGVPVPPLEARDDTNSTDNTNGADISPMPWGDTDAFSDSDITETGEDQDHAEPVTLTIPARTVPRLLGGAEVVKRMKTVRVGSFGKTFSVRTTRAFLYGYQGAVRFDLADPMTFVDAVFRLMGATQKISISLLKGYVGGYHAAVVQETYHGLSQHGPDEGSGPFAFDKIRLSILESRHGRREIPDKREDDDGLLVPFVHAPDQQLADLWHWRPSPYLVKCIVNGSALSGRREDSGDAAYLPLHIEYREEIRIGSPNVYTARYRLGSNQYGRWMQVAARILTPGAGHALASGTPGSIVAHSRLGLHDGGWRSGPAVPFVPFTTHGGLGFTSAHFQQVADSLAGNLFKSTYDGMDHHSRYATFDMEPLPRWTVCVFLPGLSSDASEAVGPEVTDSEPISGIQEHFHTTLARCIDRVLTAGTTAEERRLLKDVNVWPVGAIWGPTAWFVTVPALPTSGSSLELTTTGYREPPSIVSIQPNYSTYTAHVEKPGDKTASFAFEIDGPYETFFNGVKAILGAIHDDANNPDYEEYKEYQDKRFCTSVESKRDLNHIWIRQRDGSNRPEFLLSAKTTQNEWQAVCNQIVGPEVWVTREKEADWYEADIYQKGIWGYQDSYKNLESMPYSYGPPRRSLFASISSIPTTADGTDPEPDLASLNICSSCLHKFASHDTIEDKLRHMVEKHSILKKEPGVSQLGAEAEVPTDRNRPLRSRSRTPSKVDANDDSVFSGASAGKKRKRATAPKVADPSYKPPKGEEEDDAEEGEEGEEEEEEVGRRKKSTPKKKAGDPSYHPGKKESAAGDEDDDDDDQLRQSVVPEYDRDPTDPTGKRLRVIREARGRAAKAVRLRQDKSAAPVAVAIAKASLKAKAKAKGKGKAAEAVKTAGSAASTLRRGRSRNTTPALEA</sequence>
<dbReference type="RefSeq" id="XP_016587680.1">
    <property type="nucleotide sequence ID" value="XM_016735029.1"/>
</dbReference>
<name>A0A0F2M7G1_SPOSC</name>